<evidence type="ECO:0000256" key="5">
    <source>
        <dbReference type="ARBA" id="ARBA00023136"/>
    </source>
</evidence>
<keyword evidence="2" id="KW-1003">Cell membrane</keyword>
<feature type="transmembrane region" description="Helical" evidence="6">
    <location>
        <begin position="336"/>
        <end position="354"/>
    </location>
</feature>
<feature type="transmembrane region" description="Helical" evidence="6">
    <location>
        <begin position="162"/>
        <end position="185"/>
    </location>
</feature>
<dbReference type="InterPro" id="IPR051679">
    <property type="entry name" value="DASS-Related_Transporters"/>
</dbReference>
<evidence type="ECO:0000256" key="4">
    <source>
        <dbReference type="ARBA" id="ARBA00022989"/>
    </source>
</evidence>
<accession>A0ABW8IAA4</accession>
<dbReference type="EMBL" id="JAUIYO010000010">
    <property type="protein sequence ID" value="MFK2826422.1"/>
    <property type="molecule type" value="Genomic_DNA"/>
</dbReference>
<name>A0ABW8IAA4_9BACI</name>
<gene>
    <name evidence="7" type="ORF">QYG89_12230</name>
</gene>
<dbReference type="Proteomes" id="UP001619911">
    <property type="component" value="Unassembled WGS sequence"/>
</dbReference>
<evidence type="ECO:0000256" key="6">
    <source>
        <dbReference type="SAM" id="Phobius"/>
    </source>
</evidence>
<feature type="transmembrane region" description="Helical" evidence="6">
    <location>
        <begin position="458"/>
        <end position="480"/>
    </location>
</feature>
<organism evidence="7 8">
    <name type="scientific">Bacillus lumedeiriae</name>
    <dbReference type="NCBI Taxonomy" id="3058829"/>
    <lineage>
        <taxon>Bacteria</taxon>
        <taxon>Bacillati</taxon>
        <taxon>Bacillota</taxon>
        <taxon>Bacilli</taxon>
        <taxon>Bacillales</taxon>
        <taxon>Bacillaceae</taxon>
        <taxon>Bacillus</taxon>
    </lineage>
</organism>
<evidence type="ECO:0000313" key="8">
    <source>
        <dbReference type="Proteomes" id="UP001619911"/>
    </source>
</evidence>
<feature type="transmembrane region" description="Helical" evidence="6">
    <location>
        <begin position="307"/>
        <end position="324"/>
    </location>
</feature>
<proteinExistence type="predicted"/>
<sequence length="484" mass="53308">MGKAAVKSNEEVIFKEEKEKKKKKFKFTAPHSYVFMGMIIILAGILTYIIPAGEFNRVEDPATKKLLVVPNSYQIVEQSPISPFNMFISIQKGMLNAAEIIFYVFFAYGFIFMLTKTGVFNSGIEALLRKTKGKESLIIPVFMLIFGLMGATFGMYEESYGYIPLMMGIAVALGYDALVGVAIVYVGVTTGFAAAITNPFTIGIAQGIAKIPMFSGMGFRIVAFISFMSLSIFYVMRYAKKVKENPEASLVKDLNFPFISDVKKDVLTETVFTVRHKISLILFVGTILTLITGTVKFGWYIPELSGVLIIMMIVIGLINKLTFAQIADTFIEACKNMVFAALIIGLANAILVIFQDGNIIDTIVHYMAMAIEDLSPSVAASAMLLGQTVLNFFIPSGSAHAAISMPLMTPLADLIDMNRQVAVLAFQFGDGFANMLWPHTVAVICGIACIPIDRWYKFLWPLFLLVLGLEMIFMTIAVAINYGP</sequence>
<evidence type="ECO:0000256" key="2">
    <source>
        <dbReference type="ARBA" id="ARBA00022475"/>
    </source>
</evidence>
<dbReference type="InterPro" id="IPR018385">
    <property type="entry name" value="C4_dicarb_anaerob_car-like"/>
</dbReference>
<comment type="caution">
    <text evidence="7">The sequence shown here is derived from an EMBL/GenBank/DDBJ whole genome shotgun (WGS) entry which is preliminary data.</text>
</comment>
<evidence type="ECO:0000256" key="3">
    <source>
        <dbReference type="ARBA" id="ARBA00022692"/>
    </source>
</evidence>
<feature type="transmembrane region" description="Helical" evidence="6">
    <location>
        <begin position="280"/>
        <end position="301"/>
    </location>
</feature>
<feature type="transmembrane region" description="Helical" evidence="6">
    <location>
        <begin position="192"/>
        <end position="211"/>
    </location>
</feature>
<evidence type="ECO:0000313" key="7">
    <source>
        <dbReference type="EMBL" id="MFK2826422.1"/>
    </source>
</evidence>
<feature type="transmembrane region" description="Helical" evidence="6">
    <location>
        <begin position="217"/>
        <end position="236"/>
    </location>
</feature>
<reference evidence="7 8" key="1">
    <citation type="submission" date="2023-07" db="EMBL/GenBank/DDBJ databases">
        <title>Bacillus lucianemedeirus sp. nov, a new species isolated from an immunobiological production facility.</title>
        <authorList>
            <person name="Costa L.V."/>
            <person name="Miranda R.V.S.L."/>
            <person name="Brandao M.L.L."/>
            <person name="Reis C.M.F."/>
            <person name="Frazao A.M."/>
            <person name="Cruz F.V."/>
            <person name="Baio P.V.P."/>
            <person name="Veras J.F.C."/>
            <person name="Ramos J.N."/>
            <person name="Vieira V."/>
        </authorList>
    </citation>
    <scope>NUCLEOTIDE SEQUENCE [LARGE SCALE GENOMIC DNA]</scope>
    <source>
        <strain evidence="7 8">B190/17</strain>
    </source>
</reference>
<keyword evidence="4 6" id="KW-1133">Transmembrane helix</keyword>
<dbReference type="PANTHER" id="PTHR43652:SF6">
    <property type="entry name" value="ARGININE REPRESSOR"/>
    <property type="match status" value="1"/>
</dbReference>
<keyword evidence="5 6" id="KW-0472">Membrane</keyword>
<keyword evidence="8" id="KW-1185">Reference proteome</keyword>
<dbReference type="PANTHER" id="PTHR43652">
    <property type="entry name" value="BASIC AMINO ACID ANTIPORTER YFCC-RELATED"/>
    <property type="match status" value="1"/>
</dbReference>
<dbReference type="RefSeq" id="WP_404317736.1">
    <property type="nucleotide sequence ID" value="NZ_JAUIYO010000010.1"/>
</dbReference>
<feature type="transmembrane region" description="Helical" evidence="6">
    <location>
        <begin position="30"/>
        <end position="50"/>
    </location>
</feature>
<feature type="transmembrane region" description="Helical" evidence="6">
    <location>
        <begin position="94"/>
        <end position="115"/>
    </location>
</feature>
<dbReference type="Pfam" id="PF03606">
    <property type="entry name" value="DcuC"/>
    <property type="match status" value="1"/>
</dbReference>
<comment type="subcellular location">
    <subcellularLocation>
        <location evidence="1">Cell membrane</location>
        <topology evidence="1">Multi-pass membrane protein</topology>
    </subcellularLocation>
</comment>
<protein>
    <submittedName>
        <fullName evidence="7">Na+/H+ antiporter NhaC family protein</fullName>
    </submittedName>
</protein>
<feature type="transmembrane region" description="Helical" evidence="6">
    <location>
        <begin position="136"/>
        <end position="156"/>
    </location>
</feature>
<keyword evidence="3 6" id="KW-0812">Transmembrane</keyword>
<evidence type="ECO:0000256" key="1">
    <source>
        <dbReference type="ARBA" id="ARBA00004651"/>
    </source>
</evidence>